<dbReference type="EMBL" id="LAZR01051368">
    <property type="protein sequence ID" value="KKK85309.1"/>
    <property type="molecule type" value="Genomic_DNA"/>
</dbReference>
<name>A0A0F9B3T5_9ZZZZ</name>
<comment type="caution">
    <text evidence="1">The sequence shown here is derived from an EMBL/GenBank/DDBJ whole genome shotgun (WGS) entry which is preliminary data.</text>
</comment>
<protein>
    <submittedName>
        <fullName evidence="1">Uncharacterized protein</fullName>
    </submittedName>
</protein>
<organism evidence="1">
    <name type="scientific">marine sediment metagenome</name>
    <dbReference type="NCBI Taxonomy" id="412755"/>
    <lineage>
        <taxon>unclassified sequences</taxon>
        <taxon>metagenomes</taxon>
        <taxon>ecological metagenomes</taxon>
    </lineage>
</organism>
<reference evidence="1" key="1">
    <citation type="journal article" date="2015" name="Nature">
        <title>Complex archaea that bridge the gap between prokaryotes and eukaryotes.</title>
        <authorList>
            <person name="Spang A."/>
            <person name="Saw J.H."/>
            <person name="Jorgensen S.L."/>
            <person name="Zaremba-Niedzwiedzka K."/>
            <person name="Martijn J."/>
            <person name="Lind A.E."/>
            <person name="van Eijk R."/>
            <person name="Schleper C."/>
            <person name="Guy L."/>
            <person name="Ettema T.J."/>
        </authorList>
    </citation>
    <scope>NUCLEOTIDE SEQUENCE</scope>
</reference>
<sequence length="117" mass="14030">MFIRIYDKDRENYLGIRKEGNWNMGKVNWKEGPRTKPIGFMRFKLDEKDVELCWKHDEILDLIKHFHDIDVESIKMIINQDINTGDIENYESPFIEKIQKLLDELKKDIAFLKENGS</sequence>
<accession>A0A0F9B3T5</accession>
<gene>
    <name evidence="1" type="ORF">LCGC14_2774580</name>
</gene>
<dbReference type="AlphaFoldDB" id="A0A0F9B3T5"/>
<proteinExistence type="predicted"/>
<evidence type="ECO:0000313" key="1">
    <source>
        <dbReference type="EMBL" id="KKK85309.1"/>
    </source>
</evidence>